<protein>
    <submittedName>
        <fullName evidence="11">Opsin-5-like</fullName>
    </submittedName>
</protein>
<dbReference type="InterPro" id="IPR017452">
    <property type="entry name" value="GPCR_Rhodpsn_7TM"/>
</dbReference>
<feature type="transmembrane region" description="Helical" evidence="9">
    <location>
        <begin position="115"/>
        <end position="134"/>
    </location>
</feature>
<dbReference type="AlphaFoldDB" id="A0A8C9V1D8"/>
<evidence type="ECO:0000256" key="7">
    <source>
        <dbReference type="ARBA" id="ARBA00023224"/>
    </source>
</evidence>
<feature type="transmembrane region" description="Helical" evidence="9">
    <location>
        <begin position="154"/>
        <end position="174"/>
    </location>
</feature>
<evidence type="ECO:0000256" key="6">
    <source>
        <dbReference type="ARBA" id="ARBA00023170"/>
    </source>
</evidence>
<reference evidence="11" key="3">
    <citation type="submission" date="2025-09" db="UniProtKB">
        <authorList>
            <consortium name="Ensembl"/>
        </authorList>
    </citation>
    <scope>IDENTIFICATION</scope>
</reference>
<dbReference type="KEGG" id="sfm:108926995"/>
<dbReference type="RefSeq" id="XP_018595535.1">
    <property type="nucleotide sequence ID" value="XM_018740019.2"/>
</dbReference>
<accession>A0A8C9V1D8</accession>
<reference evidence="11 12" key="1">
    <citation type="submission" date="2019-04" db="EMBL/GenBank/DDBJ databases">
        <authorList>
            <consortium name="Wellcome Sanger Institute Data Sharing"/>
        </authorList>
    </citation>
    <scope>NUCLEOTIDE SEQUENCE [LARGE SCALE GENOMIC DNA]</scope>
</reference>
<dbReference type="PANTHER" id="PTHR24240">
    <property type="entry name" value="OPSIN"/>
    <property type="match status" value="1"/>
</dbReference>
<keyword evidence="2 9" id="KW-0812">Transmembrane</keyword>
<evidence type="ECO:0000256" key="2">
    <source>
        <dbReference type="ARBA" id="ARBA00022692"/>
    </source>
</evidence>
<evidence type="ECO:0000256" key="4">
    <source>
        <dbReference type="ARBA" id="ARBA00023040"/>
    </source>
</evidence>
<evidence type="ECO:0000256" key="1">
    <source>
        <dbReference type="ARBA" id="ARBA00004141"/>
    </source>
</evidence>
<dbReference type="CDD" id="cd15074">
    <property type="entry name" value="7tmA_Opsin5_neuropsin"/>
    <property type="match status" value="1"/>
</dbReference>
<dbReference type="OrthoDB" id="8863409at2759"/>
<organism evidence="11 12">
    <name type="scientific">Scleropages formosus</name>
    <name type="common">Asian bonytongue</name>
    <name type="synonym">Osteoglossum formosum</name>
    <dbReference type="NCBI Taxonomy" id="113540"/>
    <lineage>
        <taxon>Eukaryota</taxon>
        <taxon>Metazoa</taxon>
        <taxon>Chordata</taxon>
        <taxon>Craniata</taxon>
        <taxon>Vertebrata</taxon>
        <taxon>Euteleostomi</taxon>
        <taxon>Actinopterygii</taxon>
        <taxon>Neopterygii</taxon>
        <taxon>Teleostei</taxon>
        <taxon>Osteoglossocephala</taxon>
        <taxon>Osteoglossomorpha</taxon>
        <taxon>Osteoglossiformes</taxon>
        <taxon>Osteoglossidae</taxon>
        <taxon>Scleropages</taxon>
    </lineage>
</organism>
<evidence type="ECO:0000256" key="9">
    <source>
        <dbReference type="SAM" id="Phobius"/>
    </source>
</evidence>
<dbReference type="PROSITE" id="PS50262">
    <property type="entry name" value="G_PROTEIN_RECEP_F1_2"/>
    <property type="match status" value="1"/>
</dbReference>
<reference evidence="11" key="2">
    <citation type="submission" date="2025-08" db="UniProtKB">
        <authorList>
            <consortium name="Ensembl"/>
        </authorList>
    </citation>
    <scope>IDENTIFICATION</scope>
</reference>
<dbReference type="PRINTS" id="PR00237">
    <property type="entry name" value="GPCRRHODOPSN"/>
</dbReference>
<evidence type="ECO:0000256" key="3">
    <source>
        <dbReference type="ARBA" id="ARBA00022989"/>
    </source>
</evidence>
<evidence type="ECO:0000313" key="11">
    <source>
        <dbReference type="Ensembl" id="ENSSFOP00015014645.1"/>
    </source>
</evidence>
<evidence type="ECO:0000256" key="5">
    <source>
        <dbReference type="ARBA" id="ARBA00023136"/>
    </source>
</evidence>
<comment type="subcellular location">
    <subcellularLocation>
        <location evidence="1">Membrane</location>
        <topology evidence="1">Multi-pass membrane protein</topology>
    </subcellularLocation>
</comment>
<feature type="transmembrane region" description="Helical" evidence="9">
    <location>
        <begin position="251"/>
        <end position="270"/>
    </location>
</feature>
<dbReference type="Ensembl" id="ENSSFOT00015014820.2">
    <property type="protein sequence ID" value="ENSSFOP00015014645.1"/>
    <property type="gene ID" value="ENSSFOG00015009433.2"/>
</dbReference>
<dbReference type="InterPro" id="IPR050125">
    <property type="entry name" value="GPCR_opsins"/>
</dbReference>
<feature type="domain" description="G-protein coupled receptors family 1 profile" evidence="10">
    <location>
        <begin position="50"/>
        <end position="306"/>
    </location>
</feature>
<dbReference type="InterPro" id="IPR000276">
    <property type="entry name" value="GPCR_Rhodpsn"/>
</dbReference>
<evidence type="ECO:0000259" key="10">
    <source>
        <dbReference type="PROSITE" id="PS50262"/>
    </source>
</evidence>
<dbReference type="GO" id="GO:0016020">
    <property type="term" value="C:membrane"/>
    <property type="evidence" value="ECO:0007669"/>
    <property type="project" value="UniProtKB-SubCell"/>
</dbReference>
<dbReference type="GeneID" id="108926995"/>
<feature type="transmembrane region" description="Helical" evidence="9">
    <location>
        <begin position="71"/>
        <end position="95"/>
    </location>
</feature>
<dbReference type="GO" id="GO:0004930">
    <property type="term" value="F:G protein-coupled receptor activity"/>
    <property type="evidence" value="ECO:0007669"/>
    <property type="project" value="UniProtKB-KW"/>
</dbReference>
<dbReference type="SUPFAM" id="SSF81321">
    <property type="entry name" value="Family A G protein-coupled receptor-like"/>
    <property type="match status" value="1"/>
</dbReference>
<dbReference type="Proteomes" id="UP000694397">
    <property type="component" value="Chromosome 4"/>
</dbReference>
<dbReference type="Pfam" id="PF00001">
    <property type="entry name" value="7tm_1"/>
    <property type="match status" value="1"/>
</dbReference>
<keyword evidence="7" id="KW-0807">Transducer</keyword>
<keyword evidence="4" id="KW-0297">G-protein coupled receptor</keyword>
<name>A0A8C9V1D8_SCLFO</name>
<dbReference type="Gene3D" id="1.20.1070.10">
    <property type="entry name" value="Rhodopsin 7-helix transmembrane proteins"/>
    <property type="match status" value="1"/>
</dbReference>
<keyword evidence="5 9" id="KW-0472">Membrane</keyword>
<evidence type="ECO:0000256" key="8">
    <source>
        <dbReference type="SAM" id="MobiDB-lite"/>
    </source>
</evidence>
<dbReference type="FunFam" id="1.20.1070.10:FF:000390">
    <property type="entry name" value="Novopsin-1"/>
    <property type="match status" value="1"/>
</dbReference>
<dbReference type="GeneTree" id="ENSGT01120000271854"/>
<proteinExistence type="predicted"/>
<keyword evidence="6" id="KW-0675">Receptor</keyword>
<feature type="transmembrane region" description="Helical" evidence="9">
    <location>
        <begin position="203"/>
        <end position="230"/>
    </location>
</feature>
<keyword evidence="12" id="KW-1185">Reference proteome</keyword>
<feature type="region of interest" description="Disordered" evidence="8">
    <location>
        <begin position="341"/>
        <end position="368"/>
    </location>
</feature>
<gene>
    <name evidence="11" type="primary">LOC108926995</name>
</gene>
<keyword evidence="3 9" id="KW-1133">Transmembrane helix</keyword>
<sequence length="407" mass="46221">MPLRDPLQMVNVPWRINNSSLFNKDPPLSEQGETLIGVYLLILGWLSWFGNSIVIFVLYKQRASLQPTDYLTFNLAVSDASISVFGYSRGILEIFNIFQDDGFLITSIWTCQVDGFLTLLFGLASINTLTIISITRYIKGCHPAQAHCINKKNILGSLAFIWVTAVFWSGAPLLGWGSYTDRGYGTCEVDWAKATYSTIYKSYIISILICCFFVPVLVMLFSYVSIINMVKKSNNIAEGYLTNRQRKVEKDVTRVSIVICTAFILAWSPYAVVSLWSAWGFHVPGLTSIFTRLVAKSASFYNPLIYFGMSPKFRRDVCMLLPCFRETNDTVRLKRFRHLRPKGDSAAPARRHKEKKYRESQEQLNPMPDLELEPHCQPLTAPPVNNGIFFIPPPLPSETPEFESDRL</sequence>
<feature type="transmembrane region" description="Helical" evidence="9">
    <location>
        <begin position="36"/>
        <end position="59"/>
    </location>
</feature>
<evidence type="ECO:0000313" key="12">
    <source>
        <dbReference type="Proteomes" id="UP000694397"/>
    </source>
</evidence>